<evidence type="ECO:0000256" key="1">
    <source>
        <dbReference type="SAM" id="SignalP"/>
    </source>
</evidence>
<organism evidence="2 3">
    <name type="scientific">Prevotella koreensis</name>
    <dbReference type="NCBI Taxonomy" id="2490854"/>
    <lineage>
        <taxon>Bacteria</taxon>
        <taxon>Pseudomonadati</taxon>
        <taxon>Bacteroidota</taxon>
        <taxon>Bacteroidia</taxon>
        <taxon>Bacteroidales</taxon>
        <taxon>Prevotellaceae</taxon>
        <taxon>Prevotella</taxon>
    </lineage>
</organism>
<dbReference type="Proteomes" id="UP000278983">
    <property type="component" value="Unassembled WGS sequence"/>
</dbReference>
<name>A0A3S0RAR4_9BACT</name>
<sequence>MKKIITLCLMALISISALAQTKPNRMLVVEKNGSYKGFLVERVDSVFFTSIEGRVAADVTFQKYNTGESGDTVWVTVTKTPECKNFRINCIPKNIADKLVDDATAARYFEHIGGALYSEDFTNGQMTGFDKPMAVNADYSIVTIGYDQYGIACNMARADFKTPNKPLIGNPNVECTVLSVGTTSVSIKFTPNNDVKAYAYCIFPKGTAYDQFAQWGPMMGYSTFGDMIKGFCQKELTGEVVNEWKDLEPGKEYEVVVQAWDKADTYAEPIFCYVTMNKLGGNGVATVTIEIKEFGGTDNNYYQRVIYTPNDQAALHRDIIITKEAFDSETFNGDEGVINFLKEDRPNDPYWNQYGVDDVKWNAEPSTTYYACSIAMNANDEWGPLAKVEFTTPNSAPAPANAPAFGKRINWQVVSGAANFNAVKMNTNKGVMKLEQK</sequence>
<keyword evidence="1" id="KW-0732">Signal</keyword>
<feature type="signal peptide" evidence="1">
    <location>
        <begin position="1"/>
        <end position="19"/>
    </location>
</feature>
<feature type="chain" id="PRO_5018608720" description="Fibronectin type III domain-containing protein" evidence="1">
    <location>
        <begin position="20"/>
        <end position="437"/>
    </location>
</feature>
<evidence type="ECO:0000313" key="3">
    <source>
        <dbReference type="Proteomes" id="UP000278983"/>
    </source>
</evidence>
<dbReference type="EMBL" id="RYYU01000001">
    <property type="protein sequence ID" value="RUL59448.1"/>
    <property type="molecule type" value="Genomic_DNA"/>
</dbReference>
<dbReference type="AlphaFoldDB" id="A0A3S0RAR4"/>
<proteinExistence type="predicted"/>
<evidence type="ECO:0000313" key="2">
    <source>
        <dbReference type="EMBL" id="RUL59448.1"/>
    </source>
</evidence>
<comment type="caution">
    <text evidence="2">The sequence shown here is derived from an EMBL/GenBank/DDBJ whole genome shotgun (WGS) entry which is preliminary data.</text>
</comment>
<dbReference type="OrthoDB" id="1075845at2"/>
<accession>A0A3S0RAR4</accession>
<gene>
    <name evidence="2" type="ORF">EHV08_06535</name>
</gene>
<protein>
    <recommendedName>
        <fullName evidence="4">Fibronectin type III domain-containing protein</fullName>
    </recommendedName>
</protein>
<dbReference type="RefSeq" id="WP_126678606.1">
    <property type="nucleotide sequence ID" value="NZ_CAUTUZ010000004.1"/>
</dbReference>
<keyword evidence="3" id="KW-1185">Reference proteome</keyword>
<evidence type="ECO:0008006" key="4">
    <source>
        <dbReference type="Google" id="ProtNLM"/>
    </source>
</evidence>
<reference evidence="2 3" key="1">
    <citation type="submission" date="2018-12" db="EMBL/GenBank/DDBJ databases">
        <title>Genome sequencing of Prevotella sp. KCOM 3155 (= JS262).</title>
        <authorList>
            <person name="Kook J.-K."/>
            <person name="Park S.-N."/>
            <person name="Lim Y.K."/>
        </authorList>
    </citation>
    <scope>NUCLEOTIDE SEQUENCE [LARGE SCALE GENOMIC DNA]</scope>
    <source>
        <strain evidence="2 3">KCOM 3155</strain>
    </source>
</reference>